<feature type="region of interest" description="Disordered" evidence="1">
    <location>
        <begin position="165"/>
        <end position="189"/>
    </location>
</feature>
<dbReference type="EMBL" id="MU790503">
    <property type="protein sequence ID" value="KAJ4002192.1"/>
    <property type="molecule type" value="Genomic_DNA"/>
</dbReference>
<sequence>MLVSLFFAFFPIATLAVAVPRQLSPVTGSYSLINARTPRRAQVQVAFETGTPIQAQFFEEVRHLLSQSNLGNVEIDVDHIQYTNTPMFDVKNVVRFMVKFPGKERSAVQGEVSCPGAQCSGKLVMGDGGLVANCRWNAYATYQPLPVYPQCSRKPGTKSVTWVDAESDKLESNEKKPEKKQKNKGCVVQ</sequence>
<feature type="compositionally biased region" description="Basic and acidic residues" evidence="1">
    <location>
        <begin position="166"/>
        <end position="177"/>
    </location>
</feature>
<gene>
    <name evidence="3" type="ORF">F5050DRAFT_1718223</name>
</gene>
<accession>A0ABQ8QUS2</accession>
<organism evidence="3 4">
    <name type="scientific">Lentinula boryana</name>
    <dbReference type="NCBI Taxonomy" id="40481"/>
    <lineage>
        <taxon>Eukaryota</taxon>
        <taxon>Fungi</taxon>
        <taxon>Dikarya</taxon>
        <taxon>Basidiomycota</taxon>
        <taxon>Agaricomycotina</taxon>
        <taxon>Agaricomycetes</taxon>
        <taxon>Agaricomycetidae</taxon>
        <taxon>Agaricales</taxon>
        <taxon>Marasmiineae</taxon>
        <taxon>Omphalotaceae</taxon>
        <taxon>Lentinula</taxon>
    </lineage>
</organism>
<comment type="caution">
    <text evidence="3">The sequence shown here is derived from an EMBL/GenBank/DDBJ whole genome shotgun (WGS) entry which is preliminary data.</text>
</comment>
<feature type="chain" id="PRO_5045278422" evidence="2">
    <location>
        <begin position="17"/>
        <end position="189"/>
    </location>
</feature>
<dbReference type="Proteomes" id="UP001163828">
    <property type="component" value="Unassembled WGS sequence"/>
</dbReference>
<proteinExistence type="predicted"/>
<feature type="signal peptide" evidence="2">
    <location>
        <begin position="1"/>
        <end position="16"/>
    </location>
</feature>
<keyword evidence="4" id="KW-1185">Reference proteome</keyword>
<evidence type="ECO:0000313" key="4">
    <source>
        <dbReference type="Proteomes" id="UP001163828"/>
    </source>
</evidence>
<name>A0ABQ8QUS2_9AGAR</name>
<protein>
    <submittedName>
        <fullName evidence="3">Uncharacterized protein</fullName>
    </submittedName>
</protein>
<evidence type="ECO:0000313" key="3">
    <source>
        <dbReference type="EMBL" id="KAJ4002192.1"/>
    </source>
</evidence>
<reference evidence="3" key="1">
    <citation type="submission" date="2022-08" db="EMBL/GenBank/DDBJ databases">
        <authorList>
            <consortium name="DOE Joint Genome Institute"/>
            <person name="Min B."/>
            <person name="Riley R."/>
            <person name="Sierra-Patev S."/>
            <person name="Naranjo-Ortiz M."/>
            <person name="Looney B."/>
            <person name="Konkel Z."/>
            <person name="Slot J.C."/>
            <person name="Sakamoto Y."/>
            <person name="Steenwyk J.L."/>
            <person name="Rokas A."/>
            <person name="Carro J."/>
            <person name="Camarero S."/>
            <person name="Ferreira P."/>
            <person name="Molpeceres G."/>
            <person name="Ruiz-Duenas F.J."/>
            <person name="Serrano A."/>
            <person name="Henrissat B."/>
            <person name="Drula E."/>
            <person name="Hughes K.W."/>
            <person name="Mata J.L."/>
            <person name="Ishikawa N.K."/>
            <person name="Vargas-Isla R."/>
            <person name="Ushijima S."/>
            <person name="Smith C.A."/>
            <person name="Ahrendt S."/>
            <person name="Andreopoulos W."/>
            <person name="He G."/>
            <person name="Labutti K."/>
            <person name="Lipzen A."/>
            <person name="Ng V."/>
            <person name="Sandor L."/>
            <person name="Barry K."/>
            <person name="Martinez A.T."/>
            <person name="Xiao Y."/>
            <person name="Gibbons J.G."/>
            <person name="Terashima K."/>
            <person name="Hibbett D.S."/>
            <person name="Grigoriev I.V."/>
        </authorList>
    </citation>
    <scope>NUCLEOTIDE SEQUENCE</scope>
    <source>
        <strain evidence="3">TFB10827</strain>
    </source>
</reference>
<evidence type="ECO:0000256" key="2">
    <source>
        <dbReference type="SAM" id="SignalP"/>
    </source>
</evidence>
<evidence type="ECO:0000256" key="1">
    <source>
        <dbReference type="SAM" id="MobiDB-lite"/>
    </source>
</evidence>
<keyword evidence="2" id="KW-0732">Signal</keyword>